<evidence type="ECO:0000313" key="3">
    <source>
        <dbReference type="Proteomes" id="UP000250235"/>
    </source>
</evidence>
<dbReference type="AlphaFoldDB" id="A0A2Z7C130"/>
<accession>A0A2Z7C130</accession>
<name>A0A2Z7C130_9LAMI</name>
<keyword evidence="3" id="KW-1185">Reference proteome</keyword>
<feature type="region of interest" description="Disordered" evidence="1">
    <location>
        <begin position="1"/>
        <end position="55"/>
    </location>
</feature>
<sequence length="198" mass="22015">MRQPDRSSKDRNDKKIYRKKRSEKVLVAEENKSSRADTDSEESRSGTQAAGANHRSVILRVRQPITARWYLDTTNQSVTTPMIELDLSGTTNHSVGHNVAFNQISPGTANLKPSHTGHGNSAVSLLEAQIHKLTLTEERSGKISQKASNEQALRVSSNPRFQSPNWYQSVKKLKRSSAPLILIKTTRDTAAIDERVLG</sequence>
<gene>
    <name evidence="2" type="ORF">F511_37214</name>
</gene>
<feature type="compositionally biased region" description="Basic and acidic residues" evidence="1">
    <location>
        <begin position="1"/>
        <end position="15"/>
    </location>
</feature>
<proteinExistence type="predicted"/>
<protein>
    <submittedName>
        <fullName evidence="2">Uncharacterized protein</fullName>
    </submittedName>
</protein>
<organism evidence="2 3">
    <name type="scientific">Dorcoceras hygrometricum</name>
    <dbReference type="NCBI Taxonomy" id="472368"/>
    <lineage>
        <taxon>Eukaryota</taxon>
        <taxon>Viridiplantae</taxon>
        <taxon>Streptophyta</taxon>
        <taxon>Embryophyta</taxon>
        <taxon>Tracheophyta</taxon>
        <taxon>Spermatophyta</taxon>
        <taxon>Magnoliopsida</taxon>
        <taxon>eudicotyledons</taxon>
        <taxon>Gunneridae</taxon>
        <taxon>Pentapetalae</taxon>
        <taxon>asterids</taxon>
        <taxon>lamiids</taxon>
        <taxon>Lamiales</taxon>
        <taxon>Gesneriaceae</taxon>
        <taxon>Didymocarpoideae</taxon>
        <taxon>Trichosporeae</taxon>
        <taxon>Loxocarpinae</taxon>
        <taxon>Dorcoceras</taxon>
    </lineage>
</organism>
<dbReference type="EMBL" id="KV002015">
    <property type="protein sequence ID" value="KZV38227.1"/>
    <property type="molecule type" value="Genomic_DNA"/>
</dbReference>
<evidence type="ECO:0000256" key="1">
    <source>
        <dbReference type="SAM" id="MobiDB-lite"/>
    </source>
</evidence>
<feature type="compositionally biased region" description="Basic and acidic residues" evidence="1">
    <location>
        <begin position="23"/>
        <end position="44"/>
    </location>
</feature>
<reference evidence="2 3" key="1">
    <citation type="journal article" date="2015" name="Proc. Natl. Acad. Sci. U.S.A.">
        <title>The resurrection genome of Boea hygrometrica: A blueprint for survival of dehydration.</title>
        <authorList>
            <person name="Xiao L."/>
            <person name="Yang G."/>
            <person name="Zhang L."/>
            <person name="Yang X."/>
            <person name="Zhao S."/>
            <person name="Ji Z."/>
            <person name="Zhou Q."/>
            <person name="Hu M."/>
            <person name="Wang Y."/>
            <person name="Chen M."/>
            <person name="Xu Y."/>
            <person name="Jin H."/>
            <person name="Xiao X."/>
            <person name="Hu G."/>
            <person name="Bao F."/>
            <person name="Hu Y."/>
            <person name="Wan P."/>
            <person name="Li L."/>
            <person name="Deng X."/>
            <person name="Kuang T."/>
            <person name="Xiang C."/>
            <person name="Zhu J.K."/>
            <person name="Oliver M.J."/>
            <person name="He Y."/>
        </authorList>
    </citation>
    <scope>NUCLEOTIDE SEQUENCE [LARGE SCALE GENOMIC DNA]</scope>
    <source>
        <strain evidence="3">cv. XS01</strain>
    </source>
</reference>
<dbReference type="Proteomes" id="UP000250235">
    <property type="component" value="Unassembled WGS sequence"/>
</dbReference>
<evidence type="ECO:0000313" key="2">
    <source>
        <dbReference type="EMBL" id="KZV38227.1"/>
    </source>
</evidence>